<dbReference type="OrthoDB" id="18781at2759"/>
<dbReference type="Pfam" id="PF00270">
    <property type="entry name" value="DEAD"/>
    <property type="match status" value="1"/>
</dbReference>
<comment type="caution">
    <text evidence="3">The sequence shown here is derived from an EMBL/GenBank/DDBJ whole genome shotgun (WGS) entry which is preliminary data.</text>
</comment>
<dbReference type="PANTHER" id="PTHR47957:SF3">
    <property type="entry name" value="ATP-DEPENDENT HELICASE HRQ1"/>
    <property type="match status" value="1"/>
</dbReference>
<gene>
    <name evidence="3" type="ORF">jhhlp_003477</name>
</gene>
<dbReference type="AlphaFoldDB" id="A0A2N3N8U7"/>
<evidence type="ECO:0000259" key="2">
    <source>
        <dbReference type="PROSITE" id="PS51192"/>
    </source>
</evidence>
<dbReference type="SUPFAM" id="SSF52540">
    <property type="entry name" value="P-loop containing nucleoside triphosphate hydrolases"/>
    <property type="match status" value="1"/>
</dbReference>
<dbReference type="GO" id="GO:0043138">
    <property type="term" value="F:3'-5' DNA helicase activity"/>
    <property type="evidence" value="ECO:0007669"/>
    <property type="project" value="TreeGrafter"/>
</dbReference>
<dbReference type="GO" id="GO:0005524">
    <property type="term" value="F:ATP binding"/>
    <property type="evidence" value="ECO:0007669"/>
    <property type="project" value="InterPro"/>
</dbReference>
<dbReference type="CDD" id="cd17923">
    <property type="entry name" value="DEXHc_Hrq1-like"/>
    <property type="match status" value="1"/>
</dbReference>
<feature type="domain" description="Helicase ATP-binding" evidence="2">
    <location>
        <begin position="348"/>
        <end position="472"/>
    </location>
</feature>
<protein>
    <recommendedName>
        <fullName evidence="2">Helicase ATP-binding domain-containing protein</fullName>
    </recommendedName>
</protein>
<dbReference type="PANTHER" id="PTHR47957">
    <property type="entry name" value="ATP-DEPENDENT HELICASE HRQ1"/>
    <property type="match status" value="1"/>
</dbReference>
<dbReference type="GO" id="GO:0003676">
    <property type="term" value="F:nucleic acid binding"/>
    <property type="evidence" value="ECO:0007669"/>
    <property type="project" value="InterPro"/>
</dbReference>
<keyword evidence="4" id="KW-1185">Reference proteome</keyword>
<feature type="region of interest" description="Disordered" evidence="1">
    <location>
        <begin position="175"/>
        <end position="205"/>
    </location>
</feature>
<evidence type="ECO:0000313" key="4">
    <source>
        <dbReference type="Proteomes" id="UP000233524"/>
    </source>
</evidence>
<dbReference type="InterPro" id="IPR014001">
    <property type="entry name" value="Helicase_ATP-bd"/>
</dbReference>
<accession>A0A2N3N8U7</accession>
<proteinExistence type="predicted"/>
<sequence length="472" mass="52708">MSNGKRKLEPEPCDSSPLRVRGFLDLEYTRPGTAPPNCTFSWPEPLKDLERVHSALNLVFTFCCTRKHVITTLDSIKSTVESHIGRTLTAQDVAAVAAIRPDAINFSYANEASLRLDIKGSERDTIFKHNPPKAVTSQGPPTDLSVGGVTGLSNLVSAPGVGCRESDRDVLFFEFTDGDPKPHGEKKQARRQSRRAGRVGQHNLTMPAFNPTDLRLLIERRNRKFRESLSAFIDQCSAENVDPVKSLNERALLFIPQRPAHVETDSQDVAASTIIGGCPKRMPIRDIIIDLKECPWYSGQIVPDGHRVFEPQEAVYGDLEFLLSQNVVNALYNAKGIVRLYSHQADALNHLHSGSHVVVSTSTSSGKSLIYQLPILHTLEQDTSSRAMFIFPTKALAQDQKRSLRELLSYMPGLEDVRVETFDGDTPFSERVAIRENASVIFTNPDMLHITILPTEERWRTFFQSLKYVVGM</sequence>
<dbReference type="GO" id="GO:0036297">
    <property type="term" value="P:interstrand cross-link repair"/>
    <property type="evidence" value="ECO:0007669"/>
    <property type="project" value="TreeGrafter"/>
</dbReference>
<dbReference type="VEuPathDB" id="FungiDB:jhhlp_003477"/>
<evidence type="ECO:0000256" key="1">
    <source>
        <dbReference type="SAM" id="MobiDB-lite"/>
    </source>
</evidence>
<dbReference type="PROSITE" id="PS51192">
    <property type="entry name" value="HELICASE_ATP_BIND_1"/>
    <property type="match status" value="1"/>
</dbReference>
<dbReference type="InterPro" id="IPR011545">
    <property type="entry name" value="DEAD/DEAH_box_helicase_dom"/>
</dbReference>
<feature type="compositionally biased region" description="Basic and acidic residues" evidence="1">
    <location>
        <begin position="178"/>
        <end position="187"/>
    </location>
</feature>
<feature type="compositionally biased region" description="Basic residues" evidence="1">
    <location>
        <begin position="188"/>
        <end position="197"/>
    </location>
</feature>
<dbReference type="GO" id="GO:0005634">
    <property type="term" value="C:nucleus"/>
    <property type="evidence" value="ECO:0007669"/>
    <property type="project" value="TreeGrafter"/>
</dbReference>
<name>A0A2N3N8U7_9PEZI</name>
<dbReference type="InParanoid" id="A0A2N3N8U7"/>
<dbReference type="GO" id="GO:0006289">
    <property type="term" value="P:nucleotide-excision repair"/>
    <property type="evidence" value="ECO:0007669"/>
    <property type="project" value="TreeGrafter"/>
</dbReference>
<organism evidence="3 4">
    <name type="scientific">Lomentospora prolificans</name>
    <dbReference type="NCBI Taxonomy" id="41688"/>
    <lineage>
        <taxon>Eukaryota</taxon>
        <taxon>Fungi</taxon>
        <taxon>Dikarya</taxon>
        <taxon>Ascomycota</taxon>
        <taxon>Pezizomycotina</taxon>
        <taxon>Sordariomycetes</taxon>
        <taxon>Hypocreomycetidae</taxon>
        <taxon>Microascales</taxon>
        <taxon>Microascaceae</taxon>
        <taxon>Lomentospora</taxon>
    </lineage>
</organism>
<dbReference type="Gene3D" id="3.40.50.300">
    <property type="entry name" value="P-loop containing nucleotide triphosphate hydrolases"/>
    <property type="match status" value="1"/>
</dbReference>
<evidence type="ECO:0000313" key="3">
    <source>
        <dbReference type="EMBL" id="PKS08866.1"/>
    </source>
</evidence>
<reference evidence="3 4" key="1">
    <citation type="journal article" date="2017" name="G3 (Bethesda)">
        <title>First Draft Genome Sequence of the Pathogenic Fungus Lomentospora prolificans (Formerly Scedosporium prolificans).</title>
        <authorList>
            <person name="Luo R."/>
            <person name="Zimin A."/>
            <person name="Workman R."/>
            <person name="Fan Y."/>
            <person name="Pertea G."/>
            <person name="Grossman N."/>
            <person name="Wear M.P."/>
            <person name="Jia B."/>
            <person name="Miller H."/>
            <person name="Casadevall A."/>
            <person name="Timp W."/>
            <person name="Zhang S.X."/>
            <person name="Salzberg S.L."/>
        </authorList>
    </citation>
    <scope>NUCLEOTIDE SEQUENCE [LARGE SCALE GENOMIC DNA]</scope>
    <source>
        <strain evidence="3 4">JHH-5317</strain>
    </source>
</reference>
<dbReference type="InterPro" id="IPR027417">
    <property type="entry name" value="P-loop_NTPase"/>
</dbReference>
<dbReference type="EMBL" id="NLAX01000010">
    <property type="protein sequence ID" value="PKS08866.1"/>
    <property type="molecule type" value="Genomic_DNA"/>
</dbReference>
<dbReference type="STRING" id="41688.A0A2N3N8U7"/>
<dbReference type="Proteomes" id="UP000233524">
    <property type="component" value="Unassembled WGS sequence"/>
</dbReference>